<dbReference type="EMBL" id="MU005764">
    <property type="protein sequence ID" value="KAF2715622.1"/>
    <property type="molecule type" value="Genomic_DNA"/>
</dbReference>
<evidence type="ECO:0000313" key="3">
    <source>
        <dbReference type="EMBL" id="KAF2715622.1"/>
    </source>
</evidence>
<gene>
    <name evidence="3" type="ORF">K504DRAFT_30668</name>
</gene>
<feature type="region of interest" description="Disordered" evidence="1">
    <location>
        <begin position="68"/>
        <end position="91"/>
    </location>
</feature>
<feature type="transmembrane region" description="Helical" evidence="2">
    <location>
        <begin position="12"/>
        <end position="32"/>
    </location>
</feature>
<keyword evidence="2" id="KW-1133">Transmembrane helix</keyword>
<dbReference type="AlphaFoldDB" id="A0A6G1KT08"/>
<evidence type="ECO:0000313" key="4">
    <source>
        <dbReference type="Proteomes" id="UP000799428"/>
    </source>
</evidence>
<feature type="compositionally biased region" description="Basic and acidic residues" evidence="1">
    <location>
        <begin position="76"/>
        <end position="88"/>
    </location>
</feature>
<keyword evidence="2" id="KW-0812">Transmembrane</keyword>
<evidence type="ECO:0000256" key="1">
    <source>
        <dbReference type="SAM" id="MobiDB-lite"/>
    </source>
</evidence>
<name>A0A6G1KT08_9PLEO</name>
<organism evidence="3 4">
    <name type="scientific">Pleomassaria siparia CBS 279.74</name>
    <dbReference type="NCBI Taxonomy" id="1314801"/>
    <lineage>
        <taxon>Eukaryota</taxon>
        <taxon>Fungi</taxon>
        <taxon>Dikarya</taxon>
        <taxon>Ascomycota</taxon>
        <taxon>Pezizomycotina</taxon>
        <taxon>Dothideomycetes</taxon>
        <taxon>Pleosporomycetidae</taxon>
        <taxon>Pleosporales</taxon>
        <taxon>Pleomassariaceae</taxon>
        <taxon>Pleomassaria</taxon>
    </lineage>
</organism>
<protein>
    <submittedName>
        <fullName evidence="3">Uncharacterized protein</fullName>
    </submittedName>
</protein>
<sequence>MLHHQSHHHGLFFSIRICICFFSPVFSSFLQFSPLCTFAIPQVLESLVPVNLSSPSTYSRLNYICNSTTPLPKRTNPRETADRPTDRPTRKKWVNLVPGLIN</sequence>
<evidence type="ECO:0000256" key="2">
    <source>
        <dbReference type="SAM" id="Phobius"/>
    </source>
</evidence>
<dbReference type="Proteomes" id="UP000799428">
    <property type="component" value="Unassembled WGS sequence"/>
</dbReference>
<keyword evidence="4" id="KW-1185">Reference proteome</keyword>
<reference evidence="3" key="1">
    <citation type="journal article" date="2020" name="Stud. Mycol.">
        <title>101 Dothideomycetes genomes: a test case for predicting lifestyles and emergence of pathogens.</title>
        <authorList>
            <person name="Haridas S."/>
            <person name="Albert R."/>
            <person name="Binder M."/>
            <person name="Bloem J."/>
            <person name="Labutti K."/>
            <person name="Salamov A."/>
            <person name="Andreopoulos B."/>
            <person name="Baker S."/>
            <person name="Barry K."/>
            <person name="Bills G."/>
            <person name="Bluhm B."/>
            <person name="Cannon C."/>
            <person name="Castanera R."/>
            <person name="Culley D."/>
            <person name="Daum C."/>
            <person name="Ezra D."/>
            <person name="Gonzalez J."/>
            <person name="Henrissat B."/>
            <person name="Kuo A."/>
            <person name="Liang C."/>
            <person name="Lipzen A."/>
            <person name="Lutzoni F."/>
            <person name="Magnuson J."/>
            <person name="Mondo S."/>
            <person name="Nolan M."/>
            <person name="Ohm R."/>
            <person name="Pangilinan J."/>
            <person name="Park H.-J."/>
            <person name="Ramirez L."/>
            <person name="Alfaro M."/>
            <person name="Sun H."/>
            <person name="Tritt A."/>
            <person name="Yoshinaga Y."/>
            <person name="Zwiers L.-H."/>
            <person name="Turgeon B."/>
            <person name="Goodwin S."/>
            <person name="Spatafora J."/>
            <person name="Crous P."/>
            <person name="Grigoriev I."/>
        </authorList>
    </citation>
    <scope>NUCLEOTIDE SEQUENCE</scope>
    <source>
        <strain evidence="3">CBS 279.74</strain>
    </source>
</reference>
<accession>A0A6G1KT08</accession>
<keyword evidence="2" id="KW-0472">Membrane</keyword>
<proteinExistence type="predicted"/>